<accession>A0A1C4DJ83</accession>
<reference evidence="3" key="4">
    <citation type="submission" date="2016-08" db="EMBL/GenBank/DDBJ databases">
        <authorList>
            <person name="Seilhamer J.J."/>
        </authorList>
    </citation>
    <scope>NUCLEOTIDE SEQUENCE [LARGE SCALE GENOMIC DNA]</scope>
    <source>
        <strain evidence="3">INRA Bc05-F1</strain>
    </source>
</reference>
<dbReference type="EMBL" id="LCYN01000031">
    <property type="protein sequence ID" value="KKZ93029.1"/>
    <property type="molecule type" value="Genomic_DNA"/>
</dbReference>
<keyword evidence="1" id="KW-1133">Transmembrane helix</keyword>
<dbReference type="Proteomes" id="UP000035350">
    <property type="component" value="Unassembled WGS sequence"/>
</dbReference>
<reference evidence="4" key="2">
    <citation type="submission" date="2015-04" db="EMBL/GenBank/DDBJ databases">
        <title>Draft Genome Sequences of Eight Spore-Forming Food Isolates of Bacillus cereus Genome sequencing.</title>
        <authorList>
            <person name="Krawcyk A.O."/>
            <person name="de Jong A."/>
            <person name="Eijlander R.T."/>
            <person name="Berendsen E.M."/>
            <person name="Holsappel S."/>
            <person name="Wells-Bennik M."/>
            <person name="Kuipers O.P."/>
        </authorList>
    </citation>
    <scope>NUCLEOTIDE SEQUENCE [LARGE SCALE GENOMIC DNA]</scope>
    <source>
        <strain evidence="4">B4147</strain>
    </source>
</reference>
<keyword evidence="1" id="KW-0472">Membrane</keyword>
<evidence type="ECO:0000256" key="1">
    <source>
        <dbReference type="SAM" id="Phobius"/>
    </source>
</evidence>
<evidence type="ECO:0000313" key="5">
    <source>
        <dbReference type="Proteomes" id="UP000196052"/>
    </source>
</evidence>
<accession>A0A0G8C114</accession>
<evidence type="ECO:0000313" key="2">
    <source>
        <dbReference type="EMBL" id="KKZ93029.1"/>
    </source>
</evidence>
<gene>
    <name evidence="2" type="ORF">B4147_2265</name>
    <name evidence="3" type="ORF">BC05F1_02707</name>
</gene>
<keyword evidence="1" id="KW-0812">Transmembrane</keyword>
<evidence type="ECO:0000313" key="4">
    <source>
        <dbReference type="Proteomes" id="UP000035350"/>
    </source>
</evidence>
<dbReference type="Proteomes" id="UP000196052">
    <property type="component" value="Unassembled WGS sequence"/>
</dbReference>
<organism evidence="2 4">
    <name type="scientific">Bacillus wiedmannii</name>
    <dbReference type="NCBI Taxonomy" id="1890302"/>
    <lineage>
        <taxon>Bacteria</taxon>
        <taxon>Bacillati</taxon>
        <taxon>Bacillota</taxon>
        <taxon>Bacilli</taxon>
        <taxon>Bacillales</taxon>
        <taxon>Bacillaceae</taxon>
        <taxon>Bacillus</taxon>
        <taxon>Bacillus cereus group</taxon>
    </lineage>
</organism>
<sequence>MNLKIKTPNGFKSDFYISPEFISTIGLSILYLHLAGII</sequence>
<feature type="transmembrane region" description="Helical" evidence="1">
    <location>
        <begin position="15"/>
        <end position="34"/>
    </location>
</feature>
<dbReference type="EMBL" id="FMBE01000013">
    <property type="protein sequence ID" value="SCC31436.1"/>
    <property type="molecule type" value="Genomic_DNA"/>
</dbReference>
<reference evidence="2" key="3">
    <citation type="submission" date="2015-04" db="EMBL/GenBank/DDBJ databases">
        <authorList>
            <person name="Syromyatnikov M.Y."/>
            <person name="Popov V.N."/>
        </authorList>
    </citation>
    <scope>NUCLEOTIDE SEQUENCE</scope>
    <source>
        <strain evidence="2">B4147</strain>
    </source>
</reference>
<dbReference type="PATRIC" id="fig|1396.433.peg.4993"/>
<protein>
    <submittedName>
        <fullName evidence="2">Uncharacterized protein</fullName>
    </submittedName>
</protein>
<evidence type="ECO:0000313" key="3">
    <source>
        <dbReference type="EMBL" id="SCC31436.1"/>
    </source>
</evidence>
<reference evidence="5" key="5">
    <citation type="submission" date="2016-08" db="EMBL/GenBank/DDBJ databases">
        <authorList>
            <person name="Loux V."/>
            <person name="Rue O."/>
        </authorList>
    </citation>
    <scope>NUCLEOTIDE SEQUENCE [LARGE SCALE GENOMIC DNA]</scope>
    <source>
        <strain evidence="5">INRA Bc05-F1</strain>
    </source>
</reference>
<name>A0A0G8C114_9BACI</name>
<proteinExistence type="predicted"/>
<dbReference type="AlphaFoldDB" id="A0A0G8C114"/>
<reference evidence="2 4" key="1">
    <citation type="journal article" date="2015" name="Genome Announc.">
        <title>Next-Generation Whole-Genome Sequencing of Eight Strains of Bacillus cereus, Isolated from Food.</title>
        <authorList>
            <person name="Krawczyk A.O."/>
            <person name="de Jong A."/>
            <person name="Eijlander R.T."/>
            <person name="Berendsen E.M."/>
            <person name="Holsappel S."/>
            <person name="Wells-Bennik M.H."/>
            <person name="Kuipers O.P."/>
        </authorList>
    </citation>
    <scope>NUCLEOTIDE SEQUENCE [LARGE SCALE GENOMIC DNA]</scope>
    <source>
        <strain evidence="2 4">B4147</strain>
    </source>
</reference>